<proteinExistence type="predicted"/>
<dbReference type="SUPFAM" id="SSF56784">
    <property type="entry name" value="HAD-like"/>
    <property type="match status" value="1"/>
</dbReference>
<sequence>MTLSALVVDFGGVLDDFGERSSGQAVDTEVETAPVVRALEWLRLRGVSVALLSNGDSRPTAIDCDRLFDAVAVSAETGFRKPAAASFRHVLGQLGVPAERCAFLDDEPRNVAAAVETGMVGIVHSGVESTLHELSVLFAPELDEQS</sequence>
<organism evidence="1 2">
    <name type="scientific">Actinopolyspora alba</name>
    <dbReference type="NCBI Taxonomy" id="673379"/>
    <lineage>
        <taxon>Bacteria</taxon>
        <taxon>Bacillati</taxon>
        <taxon>Actinomycetota</taxon>
        <taxon>Actinomycetes</taxon>
        <taxon>Actinopolysporales</taxon>
        <taxon>Actinopolysporaceae</taxon>
        <taxon>Actinopolyspora</taxon>
        <taxon>Actinopolyspora alba group</taxon>
    </lineage>
</organism>
<dbReference type="InterPro" id="IPR006439">
    <property type="entry name" value="HAD-SF_hydro_IA"/>
</dbReference>
<accession>A0A1I1Z1T2</accession>
<dbReference type="RefSeq" id="WP_092928066.1">
    <property type="nucleotide sequence ID" value="NZ_FOMZ01000010.1"/>
</dbReference>
<evidence type="ECO:0000313" key="1">
    <source>
        <dbReference type="EMBL" id="SFE25178.1"/>
    </source>
</evidence>
<evidence type="ECO:0000313" key="2">
    <source>
        <dbReference type="Proteomes" id="UP000198716"/>
    </source>
</evidence>
<dbReference type="EMBL" id="FOMZ01000010">
    <property type="protein sequence ID" value="SFE25178.1"/>
    <property type="molecule type" value="Genomic_DNA"/>
</dbReference>
<dbReference type="PANTHER" id="PTHR43611:SF3">
    <property type="entry name" value="FLAVIN MONONUCLEOTIDE HYDROLASE 1, CHLOROPLATIC"/>
    <property type="match status" value="1"/>
</dbReference>
<dbReference type="Gene3D" id="3.40.50.1000">
    <property type="entry name" value="HAD superfamily/HAD-like"/>
    <property type="match status" value="1"/>
</dbReference>
<dbReference type="InterPro" id="IPR023214">
    <property type="entry name" value="HAD_sf"/>
</dbReference>
<reference evidence="2" key="1">
    <citation type="submission" date="2016-10" db="EMBL/GenBank/DDBJ databases">
        <authorList>
            <person name="Varghese N."/>
            <person name="Submissions S."/>
        </authorList>
    </citation>
    <scope>NUCLEOTIDE SEQUENCE [LARGE SCALE GENOMIC DNA]</scope>
    <source>
        <strain evidence="2">DSM 45004</strain>
    </source>
</reference>
<protein>
    <submittedName>
        <fullName evidence="1">Haloacid dehalogenase superfamily, subfamily IA, variant 3 with third motif having DD or ED</fullName>
    </submittedName>
</protein>
<dbReference type="Proteomes" id="UP000198716">
    <property type="component" value="Unassembled WGS sequence"/>
</dbReference>
<dbReference type="Pfam" id="PF00702">
    <property type="entry name" value="Hydrolase"/>
    <property type="match status" value="1"/>
</dbReference>
<keyword evidence="2" id="KW-1185">Reference proteome</keyword>
<dbReference type="AlphaFoldDB" id="A0A1I1Z1T2"/>
<dbReference type="NCBIfam" id="TIGR01509">
    <property type="entry name" value="HAD-SF-IA-v3"/>
    <property type="match status" value="1"/>
</dbReference>
<dbReference type="InterPro" id="IPR036412">
    <property type="entry name" value="HAD-like_sf"/>
</dbReference>
<dbReference type="PANTHER" id="PTHR43611">
    <property type="entry name" value="ALPHA-D-GLUCOSE 1-PHOSPHATE PHOSPHATASE"/>
    <property type="match status" value="1"/>
</dbReference>
<gene>
    <name evidence="1" type="ORF">SAMN04487819_1101</name>
</gene>
<name>A0A1I1Z1T2_9ACTN</name>